<evidence type="ECO:0000313" key="3">
    <source>
        <dbReference type="Proteomes" id="UP000029995"/>
    </source>
</evidence>
<proteinExistence type="predicted"/>
<name>A0A0A0D6F2_9PROT</name>
<keyword evidence="1" id="KW-0472">Membrane</keyword>
<reference evidence="2 3" key="1">
    <citation type="submission" date="2014-01" db="EMBL/GenBank/DDBJ databases">
        <title>Genome sequence determination for a cystic fibrosis isolate, Inquilinus limosus.</title>
        <authorList>
            <person name="Pino M."/>
            <person name="Di Conza J."/>
            <person name="Gutkind G."/>
        </authorList>
    </citation>
    <scope>NUCLEOTIDE SEQUENCE [LARGE SCALE GENOMIC DNA]</scope>
    <source>
        <strain evidence="2 3">MP06</strain>
    </source>
</reference>
<keyword evidence="1" id="KW-1133">Transmembrane helix</keyword>
<dbReference type="RefSeq" id="WP_034837913.1">
    <property type="nucleotide sequence ID" value="NZ_JANX01000159.1"/>
</dbReference>
<sequence>MLQASRDRRPLTSRDPDSQRMPGLAVALHALGILLFVAGLLAGYVLAARLIGTANLLGQVSALIPDRPADMLAAPDARISALADMIGDGPGLGRQLRTEAWTMGGGAVVAGLVLWLLCAGLASALSRLQRIEAALQIGARRSGRAEFTKE</sequence>
<organism evidence="2 3">
    <name type="scientific">Inquilinus limosus MP06</name>
    <dbReference type="NCBI Taxonomy" id="1398085"/>
    <lineage>
        <taxon>Bacteria</taxon>
        <taxon>Pseudomonadati</taxon>
        <taxon>Pseudomonadota</taxon>
        <taxon>Alphaproteobacteria</taxon>
        <taxon>Rhodospirillales</taxon>
        <taxon>Rhodospirillaceae</taxon>
        <taxon>Inquilinus</taxon>
    </lineage>
</organism>
<feature type="transmembrane region" description="Helical" evidence="1">
    <location>
        <begin position="21"/>
        <end position="47"/>
    </location>
</feature>
<evidence type="ECO:0000313" key="2">
    <source>
        <dbReference type="EMBL" id="KGM33679.1"/>
    </source>
</evidence>
<protein>
    <submittedName>
        <fullName evidence="2">Uncharacterized protein</fullName>
    </submittedName>
</protein>
<dbReference type="EMBL" id="JANX01000159">
    <property type="protein sequence ID" value="KGM33679.1"/>
    <property type="molecule type" value="Genomic_DNA"/>
</dbReference>
<dbReference type="AlphaFoldDB" id="A0A0A0D6F2"/>
<feature type="transmembrane region" description="Helical" evidence="1">
    <location>
        <begin position="100"/>
        <end position="122"/>
    </location>
</feature>
<dbReference type="Proteomes" id="UP000029995">
    <property type="component" value="Unassembled WGS sequence"/>
</dbReference>
<evidence type="ECO:0000256" key="1">
    <source>
        <dbReference type="SAM" id="Phobius"/>
    </source>
</evidence>
<accession>A0A0A0D6F2</accession>
<comment type="caution">
    <text evidence="2">The sequence shown here is derived from an EMBL/GenBank/DDBJ whole genome shotgun (WGS) entry which is preliminary data.</text>
</comment>
<gene>
    <name evidence="2" type="ORF">P409_14495</name>
</gene>
<keyword evidence="1" id="KW-0812">Transmembrane</keyword>
<dbReference type="OrthoDB" id="7360115at2"/>